<protein>
    <recommendedName>
        <fullName evidence="6">E3 ubiquitin-protein ligase</fullName>
        <ecNumber evidence="6">2.3.2.26</ecNumber>
    </recommendedName>
</protein>
<dbReference type="Gene3D" id="3.90.1750.10">
    <property type="entry name" value="Hect, E3 ligase catalytic domains"/>
    <property type="match status" value="1"/>
</dbReference>
<dbReference type="SMART" id="SM00119">
    <property type="entry name" value="HECTc"/>
    <property type="match status" value="1"/>
</dbReference>
<feature type="domain" description="HECT" evidence="8">
    <location>
        <begin position="1206"/>
        <end position="1528"/>
    </location>
</feature>
<comment type="pathway">
    <text evidence="6">Protein modification; protein ubiquitination.</text>
</comment>
<evidence type="ECO:0000256" key="1">
    <source>
        <dbReference type="ARBA" id="ARBA00000885"/>
    </source>
</evidence>
<reference evidence="9 10" key="1">
    <citation type="submission" date="2024-08" db="EMBL/GenBank/DDBJ databases">
        <title>Gnathostoma spinigerum genome.</title>
        <authorList>
            <person name="Gonzalez-Bertolin B."/>
            <person name="Monzon S."/>
            <person name="Zaballos A."/>
            <person name="Jimenez P."/>
            <person name="Dekumyoy P."/>
            <person name="Varona S."/>
            <person name="Cuesta I."/>
            <person name="Sumanam S."/>
            <person name="Adisakwattana P."/>
            <person name="Gasser R.B."/>
            <person name="Hernandez-Gonzalez A."/>
            <person name="Young N.D."/>
            <person name="Perteguer M.J."/>
        </authorList>
    </citation>
    <scope>NUCLEOTIDE SEQUENCE [LARGE SCALE GENOMIC DNA]</scope>
    <source>
        <strain evidence="9">AL3</strain>
        <tissue evidence="9">Liver</tissue>
    </source>
</reference>
<feature type="compositionally biased region" description="Polar residues" evidence="7">
    <location>
        <begin position="629"/>
        <end position="641"/>
    </location>
</feature>
<dbReference type="InterPro" id="IPR045322">
    <property type="entry name" value="HECTD1/TRIP12-like"/>
</dbReference>
<feature type="compositionally biased region" description="Low complexity" evidence="7">
    <location>
        <begin position="643"/>
        <end position="658"/>
    </location>
</feature>
<keyword evidence="4 5" id="KW-0833">Ubl conjugation pathway</keyword>
<proteinExistence type="inferred from homology"/>
<sequence length="1528" mass="167612">MCAVFVHVQGSSPSREMKSGSAGPTSATTISQRSMSTTNLTDRADSDKRPSVASTNQAASAESLQHQTPSLENLLARSRIFDDRIPEVVADEAYLTEDLEVVEMDLGNISANNNRGFAESMDSFDSVMTIGGTKSSSDRTVSARVVVGGSDSDVLDSLRHSRSVESTSQPASDLMQSCNTSKTEDVSAPPVFGSVDSLRVAVTMNDEVTDVDTAGVSSNAPCTPSDNLVATSEVGTKSTSLTGSGLALAAEMTEIATSDVDILEETNAKNLANLSMSAPDLIALRQHQQSVAVVEEDALLVEDDFGSGEPSESQILPSNEQSERRCSASSTIQNNSVTEPSDRAQFGSFRNDVLKSSMNSLDEVLKLFDQDSNPRTTSHANCIKITKCRSHPSSFSFVTETCNHNFRTLLTSGIDPDSHCALKLDYENVFPNEFTGLSKTHPESHVATTTSTNSAKIQALSSVLDLNSSVPRLSLTSTTSTLSFGTVPLTAFSAHSMTTSAHYQNISLVCANSSRPLSPLRSKEVRNLTKFLAPGPASFDLPETTVVPFPALERCRPSAVQPRNGNLLSFSGPLSSHCDSEKSLNQKPVGNSQSLSLTIYPPVLVLPSSAVESCRVQLEQSNIAQSSRAAMSHDVQSNQLEFSEASEASASVVDESSSYPAPSQPYVVTSDSRKVVPVKYTARRGSTRGGIRSRLGGYADVLRAVMQQMNSPGGPLSGFDLEDIEDDIYDDDMQLDGNEDECDDDFPHGLSVEAFAQAESALRRQSSSGSTGSGGEVKLNWKQIVMSESSRVFGDRGLRSGSSNTERKSTNGEFNRSWNDDFVLKRQFTALIPAFDPRPGRTNVNQTQDVELPPVVSESTTNVTKVSDDPSQLSEARTQTKLRLYIHGPNLANIENETIELDDKEATVFSFIQKLVQSVEWGQKNERTRRIWEPTYTLLYEDASDEKEISNWKGSKLVCPGEVITTEVVQDTLNVLSKLRVIGEKMDELDIGADLFVSDKLTQKLMQELADPLVVAAGALPLWCKHLVYQYPGLFSIDTRNNYLHATAFGTSRAIVWLQARRDQILENSRGATSSIAISTVAGARREDHYPEFRVGRIKHERIRVPRDDEQLLEYAVRVLNFHSARKAVLEIEYIGEEGTGLGPTLEFYALVAAEFQRKSLALWLCDDSDVDQVQLENAELDLGEGVKAPGYYVRRAGGLFPASFPNNSEQCQRAAALFRVLGIFLAKVLQDCRLVDLPLSKPFLKLMTSRKVVEDQHPCLKDVLSLDDLEEISPMKGRVLKELSSFVVRKRAIENAECLDRESKRRRLDDLKININGTECRIEDLGLTFSVDPPSKVFTYGEVELIEGGSNIDVTEDNVQLYIDKCKEFYLEKGIQEQVAAFREGFDLVFPLRSLQAFKPAEIQILLSGEQCPDWTREDIINYTEPKLGFTKESPGFLRFVDVLVGMNAAERKSFLQFTTGCSSLPPGGLANLHPRLTIVRKVDSGDGSYPSVNTCVHYLKLPDYSSTEIMRERLITATIEKGFHLN</sequence>
<feature type="active site" description="Glycyl thioester intermediate" evidence="5">
    <location>
        <position position="1497"/>
    </location>
</feature>
<feature type="region of interest" description="Disordered" evidence="7">
    <location>
        <begin position="9"/>
        <end position="68"/>
    </location>
</feature>
<evidence type="ECO:0000256" key="4">
    <source>
        <dbReference type="ARBA" id="ARBA00022786"/>
    </source>
</evidence>
<feature type="compositionally biased region" description="Polar residues" evidence="7">
    <location>
        <begin position="22"/>
        <end position="41"/>
    </location>
</feature>
<keyword evidence="3 6" id="KW-0808">Transferase</keyword>
<evidence type="ECO:0000256" key="2">
    <source>
        <dbReference type="ARBA" id="ARBA00006331"/>
    </source>
</evidence>
<evidence type="ECO:0000256" key="6">
    <source>
        <dbReference type="RuleBase" id="RU369009"/>
    </source>
</evidence>
<evidence type="ECO:0000313" key="10">
    <source>
        <dbReference type="Proteomes" id="UP001608902"/>
    </source>
</evidence>
<dbReference type="GO" id="GO:0006511">
    <property type="term" value="P:ubiquitin-dependent protein catabolic process"/>
    <property type="evidence" value="ECO:0007669"/>
    <property type="project" value="UniProtKB-UniRule"/>
</dbReference>
<dbReference type="EMBL" id="JBGFUD010001821">
    <property type="protein sequence ID" value="MFH4976797.1"/>
    <property type="molecule type" value="Genomic_DNA"/>
</dbReference>
<feature type="region of interest" description="Disordered" evidence="7">
    <location>
        <begin position="629"/>
        <end position="667"/>
    </location>
</feature>
<dbReference type="Proteomes" id="UP001608902">
    <property type="component" value="Unassembled WGS sequence"/>
</dbReference>
<dbReference type="GO" id="GO:0061630">
    <property type="term" value="F:ubiquitin protein ligase activity"/>
    <property type="evidence" value="ECO:0007669"/>
    <property type="project" value="UniProtKB-UniRule"/>
</dbReference>
<dbReference type="CDD" id="cd00078">
    <property type="entry name" value="HECTc"/>
    <property type="match status" value="1"/>
</dbReference>
<evidence type="ECO:0000313" key="9">
    <source>
        <dbReference type="EMBL" id="MFH4976797.1"/>
    </source>
</evidence>
<dbReference type="FunFam" id="3.30.2410.10:FF:000007">
    <property type="entry name" value="Putative E3 ubiquitin-protein ligase HECTD1"/>
    <property type="match status" value="1"/>
</dbReference>
<name>A0ABD6EC10_9BILA</name>
<feature type="compositionally biased region" description="Polar residues" evidence="7">
    <location>
        <begin position="310"/>
        <end position="320"/>
    </location>
</feature>
<dbReference type="InterPro" id="IPR035983">
    <property type="entry name" value="Hect_E3_ubiquitin_ligase"/>
</dbReference>
<gene>
    <name evidence="9" type="ORF">AB6A40_003506</name>
</gene>
<dbReference type="EC" id="2.3.2.26" evidence="6"/>
<dbReference type="Pfam" id="PF00632">
    <property type="entry name" value="HECT"/>
    <property type="match status" value="1"/>
</dbReference>
<dbReference type="PANTHER" id="PTHR45670:SF1">
    <property type="entry name" value="E3 UBIQUITIN-PROTEIN LIGASE HECTD1"/>
    <property type="match status" value="1"/>
</dbReference>
<dbReference type="InterPro" id="IPR000569">
    <property type="entry name" value="HECT_dom"/>
</dbReference>
<evidence type="ECO:0000256" key="3">
    <source>
        <dbReference type="ARBA" id="ARBA00022679"/>
    </source>
</evidence>
<organism evidence="9 10">
    <name type="scientific">Gnathostoma spinigerum</name>
    <dbReference type="NCBI Taxonomy" id="75299"/>
    <lineage>
        <taxon>Eukaryota</taxon>
        <taxon>Metazoa</taxon>
        <taxon>Ecdysozoa</taxon>
        <taxon>Nematoda</taxon>
        <taxon>Chromadorea</taxon>
        <taxon>Rhabditida</taxon>
        <taxon>Spirurina</taxon>
        <taxon>Gnathostomatomorpha</taxon>
        <taxon>Gnathostomatoidea</taxon>
        <taxon>Gnathostomatidae</taxon>
        <taxon>Gnathostoma</taxon>
    </lineage>
</organism>
<dbReference type="PROSITE" id="PS50237">
    <property type="entry name" value="HECT"/>
    <property type="match status" value="1"/>
</dbReference>
<comment type="function">
    <text evidence="6">E3 ubiquitin-protein ligase which accepts ubiquitin from an E2 ubiquitin-conjugating enzyme in the form of a thioester and then directly transfers the ubiquitin to targeted substrates.</text>
</comment>
<feature type="compositionally biased region" description="Polar residues" evidence="7">
    <location>
        <begin position="327"/>
        <end position="339"/>
    </location>
</feature>
<comment type="catalytic activity">
    <reaction evidence="1 6">
        <text>S-ubiquitinyl-[E2 ubiquitin-conjugating enzyme]-L-cysteine + [acceptor protein]-L-lysine = [E2 ubiquitin-conjugating enzyme]-L-cysteine + N(6)-ubiquitinyl-[acceptor protein]-L-lysine.</text>
        <dbReference type="EC" id="2.3.2.26"/>
    </reaction>
</comment>
<feature type="compositionally biased region" description="Polar residues" evidence="7">
    <location>
        <begin position="52"/>
        <end position="68"/>
    </location>
</feature>
<dbReference type="Gene3D" id="3.30.2410.10">
    <property type="entry name" value="Hect, E3 ligase catalytic domain"/>
    <property type="match status" value="1"/>
</dbReference>
<accession>A0ABD6EC10</accession>
<evidence type="ECO:0000256" key="7">
    <source>
        <dbReference type="SAM" id="MobiDB-lite"/>
    </source>
</evidence>
<evidence type="ECO:0000259" key="8">
    <source>
        <dbReference type="PROSITE" id="PS50237"/>
    </source>
</evidence>
<evidence type="ECO:0000256" key="5">
    <source>
        <dbReference type="PROSITE-ProRule" id="PRU00104"/>
    </source>
</evidence>
<feature type="region of interest" description="Disordered" evidence="7">
    <location>
        <begin position="304"/>
        <end position="343"/>
    </location>
</feature>
<dbReference type="PANTHER" id="PTHR45670">
    <property type="entry name" value="E3 UBIQUITIN-PROTEIN LIGASE TRIP12"/>
    <property type="match status" value="1"/>
</dbReference>
<dbReference type="Gene3D" id="3.30.2160.10">
    <property type="entry name" value="Hect, E3 ligase catalytic domain"/>
    <property type="match status" value="1"/>
</dbReference>
<keyword evidence="10" id="KW-1185">Reference proteome</keyword>
<comment type="similarity">
    <text evidence="2 6">Belongs to the UPL family. K-HECT subfamily.</text>
</comment>
<dbReference type="SUPFAM" id="SSF56204">
    <property type="entry name" value="Hect, E3 ligase catalytic domain"/>
    <property type="match status" value="1"/>
</dbReference>
<comment type="caution">
    <text evidence="9">The sequence shown here is derived from an EMBL/GenBank/DDBJ whole genome shotgun (WGS) entry which is preliminary data.</text>
</comment>